<dbReference type="Pfam" id="PF13672">
    <property type="entry name" value="PP2C_2"/>
    <property type="match status" value="1"/>
</dbReference>
<organism evidence="2 3">
    <name type="scientific">Flavobacterium akiainvivens</name>
    <dbReference type="NCBI Taxonomy" id="1202724"/>
    <lineage>
        <taxon>Bacteria</taxon>
        <taxon>Pseudomonadati</taxon>
        <taxon>Bacteroidota</taxon>
        <taxon>Flavobacteriia</taxon>
        <taxon>Flavobacteriales</taxon>
        <taxon>Flavobacteriaceae</taxon>
        <taxon>Flavobacterium</taxon>
    </lineage>
</organism>
<dbReference type="Proteomes" id="UP000037755">
    <property type="component" value="Unassembled WGS sequence"/>
</dbReference>
<dbReference type="STRING" id="1202724.AM493_02945"/>
<dbReference type="PROSITE" id="PS51746">
    <property type="entry name" value="PPM_2"/>
    <property type="match status" value="1"/>
</dbReference>
<dbReference type="EMBL" id="LIYD01000005">
    <property type="protein sequence ID" value="KOS05109.1"/>
    <property type="molecule type" value="Genomic_DNA"/>
</dbReference>
<proteinExistence type="predicted"/>
<dbReference type="RefSeq" id="WP_054406171.1">
    <property type="nucleotide sequence ID" value="NZ_FOYA01000006.1"/>
</dbReference>
<comment type="caution">
    <text evidence="2">The sequence shown here is derived from an EMBL/GenBank/DDBJ whole genome shotgun (WGS) entry which is preliminary data.</text>
</comment>
<dbReference type="SMART" id="SM00331">
    <property type="entry name" value="PP2C_SIG"/>
    <property type="match status" value="1"/>
</dbReference>
<dbReference type="Gene3D" id="3.60.40.10">
    <property type="entry name" value="PPM-type phosphatase domain"/>
    <property type="match status" value="1"/>
</dbReference>
<feature type="domain" description="PPM-type phosphatase" evidence="1">
    <location>
        <begin position="4"/>
        <end position="234"/>
    </location>
</feature>
<sequence length="236" mass="26517">MKFDIAYYTNIGKRADNQDSYAYRLLGENLVACIADGVGGQLGGSIASRLSTQYFINNIDKNADEDKLHNLLSEINSHILNQAVDENYGMATTFTGVIIKNKIIIGAHTGDTRVCILRGNGIKQLTNDHTEIARLLKEGLISFEDSLSYPRRNIIESALGIRDEFPRIDNFTFDLEYGDRIILTTDGVHENVSKRDLRDISLKSKTSNQFVDILSEYLLIKEPSDNNTFIVITIHQ</sequence>
<dbReference type="CDD" id="cd00143">
    <property type="entry name" value="PP2Cc"/>
    <property type="match status" value="1"/>
</dbReference>
<evidence type="ECO:0000259" key="1">
    <source>
        <dbReference type="PROSITE" id="PS51746"/>
    </source>
</evidence>
<evidence type="ECO:0000313" key="2">
    <source>
        <dbReference type="EMBL" id="KOS05109.1"/>
    </source>
</evidence>
<reference evidence="2 3" key="1">
    <citation type="submission" date="2015-08" db="EMBL/GenBank/DDBJ databases">
        <title>Whole genome sequence of Flavobacterium akiainvivens IK-1T, from decaying Wikstroemia oahuensis, an endemic Hawaiian shrub.</title>
        <authorList>
            <person name="Wan X."/>
            <person name="Hou S."/>
            <person name="Saito J."/>
            <person name="Donachie S."/>
        </authorList>
    </citation>
    <scope>NUCLEOTIDE SEQUENCE [LARGE SCALE GENOMIC DNA]</scope>
    <source>
        <strain evidence="2 3">IK-1</strain>
    </source>
</reference>
<dbReference type="SUPFAM" id="SSF81606">
    <property type="entry name" value="PP2C-like"/>
    <property type="match status" value="1"/>
</dbReference>
<dbReference type="PATRIC" id="fig|1202724.3.peg.604"/>
<dbReference type="AlphaFoldDB" id="A0A0M9VHA8"/>
<gene>
    <name evidence="2" type="ORF">AM493_02945</name>
</gene>
<name>A0A0M9VHA8_9FLAO</name>
<dbReference type="OrthoDB" id="9801841at2"/>
<evidence type="ECO:0000313" key="3">
    <source>
        <dbReference type="Proteomes" id="UP000037755"/>
    </source>
</evidence>
<keyword evidence="3" id="KW-1185">Reference proteome</keyword>
<dbReference type="SMART" id="SM00332">
    <property type="entry name" value="PP2Cc"/>
    <property type="match status" value="1"/>
</dbReference>
<protein>
    <recommendedName>
        <fullName evidence="1">PPM-type phosphatase domain-containing protein</fullName>
    </recommendedName>
</protein>
<accession>A0A0M9VHA8</accession>
<dbReference type="InterPro" id="IPR001932">
    <property type="entry name" value="PPM-type_phosphatase-like_dom"/>
</dbReference>
<dbReference type="InterPro" id="IPR036457">
    <property type="entry name" value="PPM-type-like_dom_sf"/>
</dbReference>